<evidence type="ECO:0000313" key="3">
    <source>
        <dbReference type="Proteomes" id="UP000774130"/>
    </source>
</evidence>
<gene>
    <name evidence="2" type="ORF">KUA55_16230</name>
</gene>
<dbReference type="RefSeq" id="WP_218327445.1">
    <property type="nucleotide sequence ID" value="NZ_JAHUZB010000009.1"/>
</dbReference>
<keyword evidence="1" id="KW-0812">Transmembrane</keyword>
<feature type="transmembrane region" description="Helical" evidence="1">
    <location>
        <begin position="51"/>
        <end position="73"/>
    </location>
</feature>
<feature type="transmembrane region" description="Helical" evidence="1">
    <location>
        <begin position="79"/>
        <end position="97"/>
    </location>
</feature>
<protein>
    <recommendedName>
        <fullName evidence="4">SdpI family protein</fullName>
    </recommendedName>
</protein>
<dbReference type="Proteomes" id="UP000774130">
    <property type="component" value="Unassembled WGS sequence"/>
</dbReference>
<keyword evidence="3" id="KW-1185">Reference proteome</keyword>
<organism evidence="2 3">
    <name type="scientific">Enterococcus alishanensis</name>
    <dbReference type="NCBI Taxonomy" id="1303817"/>
    <lineage>
        <taxon>Bacteria</taxon>
        <taxon>Bacillati</taxon>
        <taxon>Bacillota</taxon>
        <taxon>Bacilli</taxon>
        <taxon>Lactobacillales</taxon>
        <taxon>Enterococcaceae</taxon>
        <taxon>Enterococcus</taxon>
    </lineage>
</organism>
<evidence type="ECO:0008006" key="4">
    <source>
        <dbReference type="Google" id="ProtNLM"/>
    </source>
</evidence>
<keyword evidence="1" id="KW-1133">Transmembrane helix</keyword>
<feature type="transmembrane region" description="Helical" evidence="1">
    <location>
        <begin position="6"/>
        <end position="30"/>
    </location>
</feature>
<reference evidence="2 3" key="1">
    <citation type="submission" date="2021-06" db="EMBL/GenBank/DDBJ databases">
        <title>Enterococcus alishanensis sp. nov., a novel lactic acid bacterium isolated from fresh coffee beans.</title>
        <authorList>
            <person name="Chen Y.-S."/>
        </authorList>
    </citation>
    <scope>NUCLEOTIDE SEQUENCE [LARGE SCALE GENOMIC DNA]</scope>
    <source>
        <strain evidence="2 3">ALS3</strain>
    </source>
</reference>
<evidence type="ECO:0000313" key="2">
    <source>
        <dbReference type="EMBL" id="MBV7392231.1"/>
    </source>
</evidence>
<proteinExistence type="predicted"/>
<sequence>MNQLQFLLVGFCVIGFFGSLSLFTPNVPWRDFTVFFRKEKKTEYLQYSNKFLGKTWLAIGCSSLVILLISFVIKIDIHFQLIIISYITFLLVMRIMLEISWQKTKNNF</sequence>
<evidence type="ECO:0000256" key="1">
    <source>
        <dbReference type="SAM" id="Phobius"/>
    </source>
</evidence>
<dbReference type="EMBL" id="JAHUZB010000009">
    <property type="protein sequence ID" value="MBV7392231.1"/>
    <property type="molecule type" value="Genomic_DNA"/>
</dbReference>
<accession>A0ABS6TH69</accession>
<keyword evidence="1" id="KW-0472">Membrane</keyword>
<name>A0ABS6TH69_9ENTE</name>
<comment type="caution">
    <text evidence="2">The sequence shown here is derived from an EMBL/GenBank/DDBJ whole genome shotgun (WGS) entry which is preliminary data.</text>
</comment>